<keyword evidence="1" id="KW-0812">Transmembrane</keyword>
<keyword evidence="1" id="KW-1133">Transmembrane helix</keyword>
<gene>
    <name evidence="2" type="ORF">Pyn_23444</name>
</gene>
<keyword evidence="3" id="KW-1185">Reference proteome</keyword>
<dbReference type="AlphaFoldDB" id="A0A314XMJ0"/>
<organism evidence="2 3">
    <name type="scientific">Prunus yedoensis var. nudiflora</name>
    <dbReference type="NCBI Taxonomy" id="2094558"/>
    <lineage>
        <taxon>Eukaryota</taxon>
        <taxon>Viridiplantae</taxon>
        <taxon>Streptophyta</taxon>
        <taxon>Embryophyta</taxon>
        <taxon>Tracheophyta</taxon>
        <taxon>Spermatophyta</taxon>
        <taxon>Magnoliopsida</taxon>
        <taxon>eudicotyledons</taxon>
        <taxon>Gunneridae</taxon>
        <taxon>Pentapetalae</taxon>
        <taxon>rosids</taxon>
        <taxon>fabids</taxon>
        <taxon>Rosales</taxon>
        <taxon>Rosaceae</taxon>
        <taxon>Amygdaloideae</taxon>
        <taxon>Amygdaleae</taxon>
        <taxon>Prunus</taxon>
    </lineage>
</organism>
<feature type="transmembrane region" description="Helical" evidence="1">
    <location>
        <begin position="12"/>
        <end position="33"/>
    </location>
</feature>
<keyword evidence="1" id="KW-0472">Membrane</keyword>
<evidence type="ECO:0000313" key="2">
    <source>
        <dbReference type="EMBL" id="PQP91997.1"/>
    </source>
</evidence>
<protein>
    <submittedName>
        <fullName evidence="2">Uncharacterized protein</fullName>
    </submittedName>
</protein>
<comment type="caution">
    <text evidence="2">The sequence shown here is derived from an EMBL/GenBank/DDBJ whole genome shotgun (WGS) entry which is preliminary data.</text>
</comment>
<dbReference type="Proteomes" id="UP000250321">
    <property type="component" value="Unassembled WGS sequence"/>
</dbReference>
<accession>A0A314XMJ0</accession>
<evidence type="ECO:0000256" key="1">
    <source>
        <dbReference type="SAM" id="Phobius"/>
    </source>
</evidence>
<reference evidence="2 3" key="1">
    <citation type="submission" date="2018-02" db="EMBL/GenBank/DDBJ databases">
        <title>Draft genome of wild Prunus yedoensis var. nudiflora.</title>
        <authorList>
            <person name="Baek S."/>
            <person name="Kim J.-H."/>
            <person name="Choi K."/>
            <person name="Kim G.-B."/>
            <person name="Cho A."/>
            <person name="Jang H."/>
            <person name="Shin C.-H."/>
            <person name="Yu H.-J."/>
            <person name="Mun J.-H."/>
        </authorList>
    </citation>
    <scope>NUCLEOTIDE SEQUENCE [LARGE SCALE GENOMIC DNA]</scope>
    <source>
        <strain evidence="3">cv. Jeju island</strain>
        <tissue evidence="2">Leaf</tissue>
    </source>
</reference>
<name>A0A314XMJ0_PRUYE</name>
<dbReference type="OrthoDB" id="10527333at2759"/>
<sequence>MHRRPLQKPCPSIAIGDCVIIVANGCVLALGNWGPLVKQEMRAVITVRGTVVAVNLMRVMGGRTSVVGVRGWCYVDPLLLPLPHRPSEHRGWSVPGRGPPESGPNSLHLADGSPILRWRLGGRPIRDEI</sequence>
<dbReference type="EMBL" id="PJQY01002631">
    <property type="protein sequence ID" value="PQP91997.1"/>
    <property type="molecule type" value="Genomic_DNA"/>
</dbReference>
<proteinExistence type="predicted"/>
<evidence type="ECO:0000313" key="3">
    <source>
        <dbReference type="Proteomes" id="UP000250321"/>
    </source>
</evidence>